<feature type="signal peptide" evidence="5">
    <location>
        <begin position="1"/>
        <end position="20"/>
    </location>
</feature>
<comment type="caution">
    <text evidence="8">The sequence shown here is derived from an EMBL/GenBank/DDBJ whole genome shotgun (WGS) entry which is preliminary data.</text>
</comment>
<dbReference type="SUPFAM" id="SSF75005">
    <property type="entry name" value="Arabinanase/levansucrase/invertase"/>
    <property type="match status" value="1"/>
</dbReference>
<dbReference type="CDD" id="cd18621">
    <property type="entry name" value="GH32_XdINV-like"/>
    <property type="match status" value="1"/>
</dbReference>
<dbReference type="SMART" id="SM00640">
    <property type="entry name" value="Glyco_32"/>
    <property type="match status" value="1"/>
</dbReference>
<dbReference type="InterPro" id="IPR013148">
    <property type="entry name" value="Glyco_hydro_32_N"/>
</dbReference>
<evidence type="ECO:0000256" key="5">
    <source>
        <dbReference type="SAM" id="SignalP"/>
    </source>
</evidence>
<comment type="similarity">
    <text evidence="1 4">Belongs to the glycosyl hydrolase 32 family.</text>
</comment>
<evidence type="ECO:0000259" key="6">
    <source>
        <dbReference type="Pfam" id="PF00251"/>
    </source>
</evidence>
<evidence type="ECO:0000256" key="4">
    <source>
        <dbReference type="RuleBase" id="RU362110"/>
    </source>
</evidence>
<evidence type="ECO:0000256" key="2">
    <source>
        <dbReference type="ARBA" id="ARBA00022801"/>
    </source>
</evidence>
<dbReference type="PANTHER" id="PTHR42800">
    <property type="entry name" value="EXOINULINASE INUD (AFU_ORTHOLOGUE AFUA_5G00480)"/>
    <property type="match status" value="1"/>
</dbReference>
<sequence length="619" mass="68445">MRLFSVFLVGLATVWSVVVAQDLTAAMINTMGNNSLFTRWRPRSHFLAPAGAMSDPCGLMLHPIRESYHLSYLWHPHHVNPGNMSWGHAVSKDLITWADVGGWQDHNAVSMTSGGGNNRTYNGLGAFTGSAKAVNLQGKQDGTIFTLYTGCQFLPNLWYAPYHPGTESQNLATSIDGGLTWQQYEKNPVISSPPSGWNVTAFRDPFMEPNPFLDKLLGQSEPHYYAVFGSGIKGVGPRAPMWSAPASDLTNWTYMGALWEPERNSSFGTIFATGSNGDNFELPGFFNLPDDEGYIHTFVNVGTEGGNVSFHPSIHWSLWYEGTLSRRTNGSVAFDPISGGPIDHGALYALTSFNDTKHNRRILIGWAPEDPSGAFAAVQQGFQGCMCVPRELFVHTVRDVVNHDGHIAEHGPISLTQNAKGTFTARTLGVRPAPDIVSGLRKDSFHLEFPTAHLNQSRMLQVTGSTNFELMATMDNPTGPCGFRVGVSPDNREYTTIFFNPSNYSVVVNRASSSLIQEFSQEAVTAYFRPYYILAANGDATMESLNWHIYLDGSLLEVYVNDRFGIGLFVGDGARVHLRDTHVWANLRNVWPERPLNSSSYLVYDSPEDTNNYTWWSGT</sequence>
<keyword evidence="3 4" id="KW-0326">Glycosidase</keyword>
<evidence type="ECO:0000313" key="8">
    <source>
        <dbReference type="EMBL" id="KAF2154379.1"/>
    </source>
</evidence>
<dbReference type="SUPFAM" id="SSF49899">
    <property type="entry name" value="Concanavalin A-like lectins/glucanases"/>
    <property type="match status" value="1"/>
</dbReference>
<dbReference type="OrthoDB" id="202537at2759"/>
<keyword evidence="5" id="KW-0732">Signal</keyword>
<evidence type="ECO:0000256" key="3">
    <source>
        <dbReference type="ARBA" id="ARBA00023295"/>
    </source>
</evidence>
<dbReference type="Proteomes" id="UP000799439">
    <property type="component" value="Unassembled WGS sequence"/>
</dbReference>
<dbReference type="Gene3D" id="2.115.10.20">
    <property type="entry name" value="Glycosyl hydrolase domain, family 43"/>
    <property type="match status" value="1"/>
</dbReference>
<dbReference type="AlphaFoldDB" id="A0A9P4MLN2"/>
<dbReference type="GO" id="GO:0005987">
    <property type="term" value="P:sucrose catabolic process"/>
    <property type="evidence" value="ECO:0007669"/>
    <property type="project" value="TreeGrafter"/>
</dbReference>
<dbReference type="Pfam" id="PF00251">
    <property type="entry name" value="Glyco_hydro_32N"/>
    <property type="match status" value="1"/>
</dbReference>
<proteinExistence type="inferred from homology"/>
<dbReference type="InterPro" id="IPR001362">
    <property type="entry name" value="Glyco_hydro_32"/>
</dbReference>
<evidence type="ECO:0000313" key="9">
    <source>
        <dbReference type="Proteomes" id="UP000799439"/>
    </source>
</evidence>
<dbReference type="InterPro" id="IPR013320">
    <property type="entry name" value="ConA-like_dom_sf"/>
</dbReference>
<keyword evidence="9" id="KW-1185">Reference proteome</keyword>
<dbReference type="GO" id="GO:0005737">
    <property type="term" value="C:cytoplasm"/>
    <property type="evidence" value="ECO:0007669"/>
    <property type="project" value="TreeGrafter"/>
</dbReference>
<dbReference type="GO" id="GO:0004575">
    <property type="term" value="F:sucrose alpha-glucosidase activity"/>
    <property type="evidence" value="ECO:0007669"/>
    <property type="project" value="TreeGrafter"/>
</dbReference>
<organism evidence="8 9">
    <name type="scientific">Myriangium duriaei CBS 260.36</name>
    <dbReference type="NCBI Taxonomy" id="1168546"/>
    <lineage>
        <taxon>Eukaryota</taxon>
        <taxon>Fungi</taxon>
        <taxon>Dikarya</taxon>
        <taxon>Ascomycota</taxon>
        <taxon>Pezizomycotina</taxon>
        <taxon>Dothideomycetes</taxon>
        <taxon>Dothideomycetidae</taxon>
        <taxon>Myriangiales</taxon>
        <taxon>Myriangiaceae</taxon>
        <taxon>Myriangium</taxon>
    </lineage>
</organism>
<reference evidence="8" key="1">
    <citation type="journal article" date="2020" name="Stud. Mycol.">
        <title>101 Dothideomycetes genomes: a test case for predicting lifestyles and emergence of pathogens.</title>
        <authorList>
            <person name="Haridas S."/>
            <person name="Albert R."/>
            <person name="Binder M."/>
            <person name="Bloem J."/>
            <person name="Labutti K."/>
            <person name="Salamov A."/>
            <person name="Andreopoulos B."/>
            <person name="Baker S."/>
            <person name="Barry K."/>
            <person name="Bills G."/>
            <person name="Bluhm B."/>
            <person name="Cannon C."/>
            <person name="Castanera R."/>
            <person name="Culley D."/>
            <person name="Daum C."/>
            <person name="Ezra D."/>
            <person name="Gonzalez J."/>
            <person name="Henrissat B."/>
            <person name="Kuo A."/>
            <person name="Liang C."/>
            <person name="Lipzen A."/>
            <person name="Lutzoni F."/>
            <person name="Magnuson J."/>
            <person name="Mondo S."/>
            <person name="Nolan M."/>
            <person name="Ohm R."/>
            <person name="Pangilinan J."/>
            <person name="Park H.-J."/>
            <person name="Ramirez L."/>
            <person name="Alfaro M."/>
            <person name="Sun H."/>
            <person name="Tritt A."/>
            <person name="Yoshinaga Y."/>
            <person name="Zwiers L.-H."/>
            <person name="Turgeon B."/>
            <person name="Goodwin S."/>
            <person name="Spatafora J."/>
            <person name="Crous P."/>
            <person name="Grigoriev I."/>
        </authorList>
    </citation>
    <scope>NUCLEOTIDE SEQUENCE</scope>
    <source>
        <strain evidence="8">CBS 260.36</strain>
    </source>
</reference>
<dbReference type="PANTHER" id="PTHR42800:SF3">
    <property type="entry name" value="GLYCOSYL HYDROLASE FAMILY 32 N-TERMINAL DOMAIN-CONTAINING PROTEIN"/>
    <property type="match status" value="1"/>
</dbReference>
<accession>A0A9P4MLN2</accession>
<evidence type="ECO:0000259" key="7">
    <source>
        <dbReference type="Pfam" id="PF08244"/>
    </source>
</evidence>
<protein>
    <submittedName>
        <fullName evidence="8">Glycoside hydrolase family 32 protein</fullName>
    </submittedName>
</protein>
<feature type="domain" description="Glycosyl hydrolase family 32 N-terminal" evidence="6">
    <location>
        <begin position="45"/>
        <end position="396"/>
    </location>
</feature>
<feature type="chain" id="PRO_5040164434" evidence="5">
    <location>
        <begin position="21"/>
        <end position="619"/>
    </location>
</feature>
<keyword evidence="2 4" id="KW-0378">Hydrolase</keyword>
<name>A0A9P4MLN2_9PEZI</name>
<gene>
    <name evidence="8" type="ORF">K461DRAFT_285741</name>
</gene>
<dbReference type="Pfam" id="PF08244">
    <property type="entry name" value="Glyco_hydro_32C"/>
    <property type="match status" value="1"/>
</dbReference>
<evidence type="ECO:0000256" key="1">
    <source>
        <dbReference type="ARBA" id="ARBA00009902"/>
    </source>
</evidence>
<dbReference type="Gene3D" id="2.60.120.560">
    <property type="entry name" value="Exo-inulinase, domain 1"/>
    <property type="match status" value="1"/>
</dbReference>
<feature type="domain" description="Glycosyl hydrolase family 32 C-terminal" evidence="7">
    <location>
        <begin position="462"/>
        <end position="565"/>
    </location>
</feature>
<dbReference type="InterPro" id="IPR023296">
    <property type="entry name" value="Glyco_hydro_beta-prop_sf"/>
</dbReference>
<dbReference type="EMBL" id="ML996084">
    <property type="protein sequence ID" value="KAF2154379.1"/>
    <property type="molecule type" value="Genomic_DNA"/>
</dbReference>
<dbReference type="InterPro" id="IPR013189">
    <property type="entry name" value="Glyco_hydro_32_C"/>
</dbReference>